<evidence type="ECO:0000256" key="2">
    <source>
        <dbReference type="SAM" id="MobiDB-lite"/>
    </source>
</evidence>
<dbReference type="PANTHER" id="PTHR13847">
    <property type="entry name" value="SARCOSINE DEHYDROGENASE-RELATED"/>
    <property type="match status" value="1"/>
</dbReference>
<dbReference type="InterPro" id="IPR006076">
    <property type="entry name" value="FAD-dep_OxRdtase"/>
</dbReference>
<feature type="domain" description="FAD dependent oxidoreductase" evidence="3">
    <location>
        <begin position="38"/>
        <end position="385"/>
    </location>
</feature>
<dbReference type="HOGENOM" id="CLU_007884_3_0_5"/>
<dbReference type="Gene3D" id="3.50.50.60">
    <property type="entry name" value="FAD/NAD(P)-binding domain"/>
    <property type="match status" value="1"/>
</dbReference>
<dbReference type="RefSeq" id="WP_011471946.1">
    <property type="nucleotide sequence ID" value="NC_007925.1"/>
</dbReference>
<dbReference type="GO" id="GO:0005737">
    <property type="term" value="C:cytoplasm"/>
    <property type="evidence" value="ECO:0007669"/>
    <property type="project" value="TreeGrafter"/>
</dbReference>
<keyword evidence="1" id="KW-0560">Oxidoreductase</keyword>
<dbReference type="PRINTS" id="PR00411">
    <property type="entry name" value="PNDRDTASEI"/>
</dbReference>
<dbReference type="PANTHER" id="PTHR13847:SF281">
    <property type="entry name" value="FAD DEPENDENT OXIDOREDUCTASE DOMAIN-CONTAINING PROTEIN"/>
    <property type="match status" value="1"/>
</dbReference>
<gene>
    <name evidence="4" type="ordered locus">RPC_1479</name>
</gene>
<dbReference type="AlphaFoldDB" id="Q218Z5"/>
<dbReference type="Pfam" id="PF01266">
    <property type="entry name" value="DAO"/>
    <property type="match status" value="1"/>
</dbReference>
<dbReference type="Gene3D" id="3.30.9.10">
    <property type="entry name" value="D-Amino Acid Oxidase, subunit A, domain 2"/>
    <property type="match status" value="1"/>
</dbReference>
<dbReference type="GO" id="GO:0016491">
    <property type="term" value="F:oxidoreductase activity"/>
    <property type="evidence" value="ECO:0007669"/>
    <property type="project" value="UniProtKB-KW"/>
</dbReference>
<sequence>MTSETATVPGTIDAPAALAPPALAVQPRPRLGFDLDVDVCVIGAGLAGLTVAREAARGGLSVAVLEGRYTGWNASGHQLGTVMPGFGQPIGQLIERIGFEPTRELWTLAKDGADYVRATAELIPGLTPTAGALEVSNVEIGDKLISRLQMLGEDFGTEVEGWQVDRVRQVLRTERYFHAVHYPTAFQLDGRRYLHGLADLAVAAGARIYEDTPAISIDPAGIRKRIFTPQARLRAAHIVLAGNVHLGAPLQLLSDTLLPVWRYAALTAPLGEKLAQAISFAGSVTDTDGIDHYRIVDGDRLLWSSPETTFAVKPERFEAVIARRIRTIYPQLGQVPIEKVWSGTIGQTVHGMPQIGQLRPGLWVASGFGRQGLNTTAMAGQLIAQGLLAGDERWKAFSPYELVWAGGRIGRVAGQLISSAMRGNAAVQGLLARRRERARARDLINEVRRQMARSAALKVRQEPRLPDGGGPGEG</sequence>
<feature type="region of interest" description="Disordered" evidence="2">
    <location>
        <begin position="455"/>
        <end position="474"/>
    </location>
</feature>
<dbReference type="SUPFAM" id="SSF51905">
    <property type="entry name" value="FAD/NAD(P)-binding domain"/>
    <property type="match status" value="1"/>
</dbReference>
<dbReference type="InterPro" id="IPR036188">
    <property type="entry name" value="FAD/NAD-bd_sf"/>
</dbReference>
<evidence type="ECO:0000256" key="1">
    <source>
        <dbReference type="ARBA" id="ARBA00023002"/>
    </source>
</evidence>
<evidence type="ECO:0000259" key="3">
    <source>
        <dbReference type="Pfam" id="PF01266"/>
    </source>
</evidence>
<protein>
    <submittedName>
        <fullName evidence="4">FAD dependent oxidoreductase</fullName>
    </submittedName>
</protein>
<dbReference type="SMR" id="Q218Z5"/>
<dbReference type="eggNOG" id="COG0665">
    <property type="taxonomic scope" value="Bacteria"/>
</dbReference>
<evidence type="ECO:0000313" key="4">
    <source>
        <dbReference type="EMBL" id="ABD87041.1"/>
    </source>
</evidence>
<accession>Q218Z5</accession>
<dbReference type="OrthoDB" id="9806601at2"/>
<name>Q218Z5_RHOPB</name>
<dbReference type="STRING" id="316056.RPC_1479"/>
<proteinExistence type="predicted"/>
<organism evidence="4">
    <name type="scientific">Rhodopseudomonas palustris (strain BisB18)</name>
    <dbReference type="NCBI Taxonomy" id="316056"/>
    <lineage>
        <taxon>Bacteria</taxon>
        <taxon>Pseudomonadati</taxon>
        <taxon>Pseudomonadota</taxon>
        <taxon>Alphaproteobacteria</taxon>
        <taxon>Hyphomicrobiales</taxon>
        <taxon>Nitrobacteraceae</taxon>
        <taxon>Rhodopseudomonas</taxon>
    </lineage>
</organism>
<dbReference type="EMBL" id="CP000301">
    <property type="protein sequence ID" value="ABD87041.1"/>
    <property type="molecule type" value="Genomic_DNA"/>
</dbReference>
<reference evidence="4" key="1">
    <citation type="submission" date="2006-03" db="EMBL/GenBank/DDBJ databases">
        <title>Complete sequence of Rhodopseudomonas palustris BisB18.</title>
        <authorList>
            <consortium name="US DOE Joint Genome Institute"/>
            <person name="Copeland A."/>
            <person name="Lucas S."/>
            <person name="Lapidus A."/>
            <person name="Barry K."/>
            <person name="Detter J.C."/>
            <person name="Glavina del Rio T."/>
            <person name="Hammon N."/>
            <person name="Israni S."/>
            <person name="Dalin E."/>
            <person name="Tice H."/>
            <person name="Pitluck S."/>
            <person name="Chain P."/>
            <person name="Malfatti S."/>
            <person name="Shin M."/>
            <person name="Vergez L."/>
            <person name="Schmutz J."/>
            <person name="Larimer F."/>
            <person name="Land M."/>
            <person name="Hauser L."/>
            <person name="Pelletier D.A."/>
            <person name="Kyrpides N."/>
            <person name="Anderson I."/>
            <person name="Oda Y."/>
            <person name="Harwood C.S."/>
            <person name="Richardson P."/>
        </authorList>
    </citation>
    <scope>NUCLEOTIDE SEQUENCE [LARGE SCALE GENOMIC DNA]</scope>
    <source>
        <strain evidence="4">BisB18</strain>
    </source>
</reference>
<dbReference type="KEGG" id="rpc:RPC_1479"/>